<dbReference type="GO" id="GO:0016301">
    <property type="term" value="F:kinase activity"/>
    <property type="evidence" value="ECO:0007669"/>
    <property type="project" value="UniProtKB-KW"/>
</dbReference>
<keyword evidence="7" id="KW-1185">Reference proteome</keyword>
<dbReference type="AlphaFoldDB" id="A0AAW0L206"/>
<protein>
    <submittedName>
        <fullName evidence="6">Lrr receptor-like serine/threonine-protein kinase</fullName>
    </submittedName>
</protein>
<comment type="caution">
    <text evidence="6">The sequence shown here is derived from an EMBL/GenBank/DDBJ whole genome shotgun (WGS) entry which is preliminary data.</text>
</comment>
<evidence type="ECO:0000313" key="7">
    <source>
        <dbReference type="Proteomes" id="UP000237347"/>
    </source>
</evidence>
<dbReference type="Gene3D" id="1.10.510.10">
    <property type="entry name" value="Transferase(Phosphotransferase) domain 1"/>
    <property type="match status" value="1"/>
</dbReference>
<evidence type="ECO:0000256" key="5">
    <source>
        <dbReference type="ARBA" id="ARBA00023180"/>
    </source>
</evidence>
<accession>A0AAW0L206</accession>
<dbReference type="GO" id="GO:0016020">
    <property type="term" value="C:membrane"/>
    <property type="evidence" value="ECO:0007669"/>
    <property type="project" value="UniProtKB-SubCell"/>
</dbReference>
<keyword evidence="4" id="KW-0472">Membrane</keyword>
<proteinExistence type="predicted"/>
<feature type="non-terminal residue" evidence="6">
    <location>
        <position position="1"/>
    </location>
</feature>
<keyword evidence="5" id="KW-0325">Glycoprotein</keyword>
<evidence type="ECO:0000256" key="2">
    <source>
        <dbReference type="ARBA" id="ARBA00022729"/>
    </source>
</evidence>
<evidence type="ECO:0000256" key="4">
    <source>
        <dbReference type="ARBA" id="ARBA00023136"/>
    </source>
</evidence>
<evidence type="ECO:0000256" key="1">
    <source>
        <dbReference type="ARBA" id="ARBA00004370"/>
    </source>
</evidence>
<dbReference type="InterPro" id="IPR011009">
    <property type="entry name" value="Kinase-like_dom_sf"/>
</dbReference>
<comment type="subcellular location">
    <subcellularLocation>
        <location evidence="1">Membrane</location>
    </subcellularLocation>
</comment>
<dbReference type="PANTHER" id="PTHR45974:SF134">
    <property type="entry name" value="OS01G0960400 PROTEIN"/>
    <property type="match status" value="1"/>
</dbReference>
<evidence type="ECO:0000256" key="3">
    <source>
        <dbReference type="ARBA" id="ARBA00022737"/>
    </source>
</evidence>
<dbReference type="EMBL" id="PKMF04000181">
    <property type="protein sequence ID" value="KAK7844676.1"/>
    <property type="molecule type" value="Genomic_DNA"/>
</dbReference>
<dbReference type="SUPFAM" id="SSF56112">
    <property type="entry name" value="Protein kinase-like (PK-like)"/>
    <property type="match status" value="1"/>
</dbReference>
<dbReference type="Proteomes" id="UP000237347">
    <property type="component" value="Unassembled WGS sequence"/>
</dbReference>
<gene>
    <name evidence="6" type="ORF">CFP56_010615</name>
</gene>
<keyword evidence="2" id="KW-0732">Signal</keyword>
<evidence type="ECO:0000313" key="6">
    <source>
        <dbReference type="EMBL" id="KAK7844676.1"/>
    </source>
</evidence>
<organism evidence="6 7">
    <name type="scientific">Quercus suber</name>
    <name type="common">Cork oak</name>
    <dbReference type="NCBI Taxonomy" id="58331"/>
    <lineage>
        <taxon>Eukaryota</taxon>
        <taxon>Viridiplantae</taxon>
        <taxon>Streptophyta</taxon>
        <taxon>Embryophyta</taxon>
        <taxon>Tracheophyta</taxon>
        <taxon>Spermatophyta</taxon>
        <taxon>Magnoliopsida</taxon>
        <taxon>eudicotyledons</taxon>
        <taxon>Gunneridae</taxon>
        <taxon>Pentapetalae</taxon>
        <taxon>rosids</taxon>
        <taxon>fabids</taxon>
        <taxon>Fagales</taxon>
        <taxon>Fagaceae</taxon>
        <taxon>Quercus</taxon>
    </lineage>
</organism>
<sequence length="75" mass="8464">GYLDPEYILTRKLTDKSDVYSLGVVNVECKFSMIFLAIHGRMGSYPPKCVVKFLNLALKCCEDETDARPSMVEVD</sequence>
<dbReference type="PANTHER" id="PTHR45974">
    <property type="entry name" value="RECEPTOR-LIKE PROTEIN 55"/>
    <property type="match status" value="1"/>
</dbReference>
<name>A0AAW0L206_QUESU</name>
<reference evidence="6 7" key="1">
    <citation type="journal article" date="2018" name="Sci. Data">
        <title>The draft genome sequence of cork oak.</title>
        <authorList>
            <person name="Ramos A.M."/>
            <person name="Usie A."/>
            <person name="Barbosa P."/>
            <person name="Barros P.M."/>
            <person name="Capote T."/>
            <person name="Chaves I."/>
            <person name="Simoes F."/>
            <person name="Abreu I."/>
            <person name="Carrasquinho I."/>
            <person name="Faro C."/>
            <person name="Guimaraes J.B."/>
            <person name="Mendonca D."/>
            <person name="Nobrega F."/>
            <person name="Rodrigues L."/>
            <person name="Saibo N.J.M."/>
            <person name="Varela M.C."/>
            <person name="Egas C."/>
            <person name="Matos J."/>
            <person name="Miguel C.M."/>
            <person name="Oliveira M.M."/>
            <person name="Ricardo C.P."/>
            <person name="Goncalves S."/>
        </authorList>
    </citation>
    <scope>NUCLEOTIDE SEQUENCE [LARGE SCALE GENOMIC DNA]</scope>
    <source>
        <strain evidence="7">cv. HL8</strain>
        <tissue evidence="6">Leaves</tissue>
    </source>
</reference>
<keyword evidence="3" id="KW-0677">Repeat</keyword>